<dbReference type="InterPro" id="IPR002347">
    <property type="entry name" value="SDR_fam"/>
</dbReference>
<name>A0A383CZC1_9ZZZZ</name>
<keyword evidence="2" id="KW-0560">Oxidoreductase</keyword>
<dbReference type="Pfam" id="PF00106">
    <property type="entry name" value="adh_short"/>
    <property type="match status" value="1"/>
</dbReference>
<dbReference type="AlphaFoldDB" id="A0A383CZC1"/>
<dbReference type="PRINTS" id="PR00081">
    <property type="entry name" value="GDHRDH"/>
</dbReference>
<evidence type="ECO:0000313" key="3">
    <source>
        <dbReference type="EMBL" id="SVE37305.1"/>
    </source>
</evidence>
<dbReference type="GO" id="GO:0016491">
    <property type="term" value="F:oxidoreductase activity"/>
    <property type="evidence" value="ECO:0007669"/>
    <property type="project" value="UniProtKB-KW"/>
</dbReference>
<accession>A0A383CZC1</accession>
<evidence type="ECO:0000256" key="1">
    <source>
        <dbReference type="ARBA" id="ARBA00006484"/>
    </source>
</evidence>
<feature type="non-terminal residue" evidence="3">
    <location>
        <position position="111"/>
    </location>
</feature>
<proteinExistence type="inferred from homology"/>
<dbReference type="Gene3D" id="3.40.50.720">
    <property type="entry name" value="NAD(P)-binding Rossmann-like Domain"/>
    <property type="match status" value="1"/>
</dbReference>
<protein>
    <submittedName>
        <fullName evidence="3">Uncharacterized protein</fullName>
    </submittedName>
</protein>
<gene>
    <name evidence="3" type="ORF">METZ01_LOCUS490159</name>
</gene>
<reference evidence="3" key="1">
    <citation type="submission" date="2018-05" db="EMBL/GenBank/DDBJ databases">
        <authorList>
            <person name="Lanie J.A."/>
            <person name="Ng W.-L."/>
            <person name="Kazmierczak K.M."/>
            <person name="Andrzejewski T.M."/>
            <person name="Davidsen T.M."/>
            <person name="Wayne K.J."/>
            <person name="Tettelin H."/>
            <person name="Glass J.I."/>
            <person name="Rusch D."/>
            <person name="Podicherti R."/>
            <person name="Tsui H.-C.T."/>
            <person name="Winkler M.E."/>
        </authorList>
    </citation>
    <scope>NUCLEOTIDE SEQUENCE</scope>
</reference>
<evidence type="ECO:0000256" key="2">
    <source>
        <dbReference type="ARBA" id="ARBA00023002"/>
    </source>
</evidence>
<comment type="similarity">
    <text evidence="1">Belongs to the short-chain dehydrogenases/reductases (SDR) family.</text>
</comment>
<dbReference type="EMBL" id="UINC01212817">
    <property type="protein sequence ID" value="SVE37305.1"/>
    <property type="molecule type" value="Genomic_DNA"/>
</dbReference>
<dbReference type="SUPFAM" id="SSF51735">
    <property type="entry name" value="NAD(P)-binding Rossmann-fold domains"/>
    <property type="match status" value="1"/>
</dbReference>
<organism evidence="3">
    <name type="scientific">marine metagenome</name>
    <dbReference type="NCBI Taxonomy" id="408172"/>
    <lineage>
        <taxon>unclassified sequences</taxon>
        <taxon>metagenomes</taxon>
        <taxon>ecological metagenomes</taxon>
    </lineage>
</organism>
<sequence>MKIDLSDKTILVTGANSGIGNAIAHELLDAGAQVALHFNSNSDGASKLKEQFSDQCELFQADFNNVDEAIKLFEDVLSWRNTLDILINNAGTAIMNSVNLDDETWIKNWNT</sequence>
<dbReference type="PANTHER" id="PTHR43639">
    <property type="entry name" value="OXIDOREDUCTASE, SHORT-CHAIN DEHYDROGENASE/REDUCTASE FAMILY (AFU_ORTHOLOGUE AFUA_5G02870)"/>
    <property type="match status" value="1"/>
</dbReference>
<dbReference type="InterPro" id="IPR036291">
    <property type="entry name" value="NAD(P)-bd_dom_sf"/>
</dbReference>
<dbReference type="PANTHER" id="PTHR43639:SF1">
    <property type="entry name" value="SHORT-CHAIN DEHYDROGENASE_REDUCTASE FAMILY PROTEIN"/>
    <property type="match status" value="1"/>
</dbReference>